<keyword evidence="9 14" id="KW-0411">Iron-sulfur</keyword>
<dbReference type="GO" id="GO:0046872">
    <property type="term" value="F:metal ion binding"/>
    <property type="evidence" value="ECO:0007669"/>
    <property type="project" value="UniProtKB-KW"/>
</dbReference>
<dbReference type="InterPro" id="IPR013848">
    <property type="entry name" value="Methylthiotransferase_N"/>
</dbReference>
<keyword evidence="21" id="KW-1185">Reference proteome</keyword>
<dbReference type="Pfam" id="PF01938">
    <property type="entry name" value="TRAM"/>
    <property type="match status" value="1"/>
</dbReference>
<dbReference type="OrthoDB" id="9805215at2"/>
<dbReference type="SFLD" id="SFLDS00029">
    <property type="entry name" value="Radical_SAM"/>
    <property type="match status" value="1"/>
</dbReference>
<evidence type="ECO:0000256" key="10">
    <source>
        <dbReference type="ARBA" id="ARBA00033765"/>
    </source>
</evidence>
<dbReference type="AlphaFoldDB" id="A0A1Y6IRX9"/>
<dbReference type="InterPro" id="IPR023404">
    <property type="entry name" value="rSAM_horseshoe"/>
</dbReference>
<evidence type="ECO:0000256" key="14">
    <source>
        <dbReference type="HAMAP-Rule" id="MF_01864"/>
    </source>
</evidence>
<dbReference type="PROSITE" id="PS51918">
    <property type="entry name" value="RADICAL_SAM"/>
    <property type="match status" value="1"/>
</dbReference>
<evidence type="ECO:0000256" key="5">
    <source>
        <dbReference type="ARBA" id="ARBA00022691"/>
    </source>
</evidence>
<evidence type="ECO:0000256" key="7">
    <source>
        <dbReference type="ARBA" id="ARBA00022723"/>
    </source>
</evidence>
<name>A0A1Y6IRX9_9VIBR</name>
<evidence type="ECO:0000256" key="4">
    <source>
        <dbReference type="ARBA" id="ARBA00022679"/>
    </source>
</evidence>
<evidence type="ECO:0000259" key="17">
    <source>
        <dbReference type="PROSITE" id="PS51918"/>
    </source>
</evidence>
<dbReference type="SUPFAM" id="SSF102114">
    <property type="entry name" value="Radical SAM enzymes"/>
    <property type="match status" value="1"/>
</dbReference>
<keyword evidence="2 14" id="KW-0004">4Fe-4S</keyword>
<dbReference type="Proteomes" id="UP001283366">
    <property type="component" value="Unassembled WGS sequence"/>
</dbReference>
<comment type="function">
    <text evidence="1 14">Catalyzes the methylthiolation of N6-(dimethylallyl)adenosine (i(6)A), leading to the formation of 2-methylthio-N6-(dimethylallyl)adenosine (ms(2)i(6)A) at position 37 in tRNAs that read codons beginning with uridine.</text>
</comment>
<protein>
    <recommendedName>
        <fullName evidence="10 14">tRNA-2-methylthio-N(6)-dimethylallyladenosine synthase</fullName>
        <ecNumber evidence="10 14">2.8.4.3</ecNumber>
    </recommendedName>
    <alternativeName>
        <fullName evidence="14">(Dimethylallyl)adenosine tRNA methylthiotransferase MiaB</fullName>
    </alternativeName>
    <alternativeName>
        <fullName evidence="14">tRNA-i(6)A37 methylthiotransferase</fullName>
    </alternativeName>
</protein>
<dbReference type="InterPro" id="IPR020612">
    <property type="entry name" value="Methylthiotransferase_CS"/>
</dbReference>
<feature type="domain" description="MTTase N-terminal" evidence="16">
    <location>
        <begin position="3"/>
        <end position="120"/>
    </location>
</feature>
<dbReference type="FunFam" id="3.80.30.20:FF:000001">
    <property type="entry name" value="tRNA-2-methylthio-N(6)-dimethylallyladenosine synthase 2"/>
    <property type="match status" value="1"/>
</dbReference>
<dbReference type="PROSITE" id="PS50926">
    <property type="entry name" value="TRAM"/>
    <property type="match status" value="1"/>
</dbReference>
<dbReference type="Proteomes" id="UP000196125">
    <property type="component" value="Unassembled WGS sequence"/>
</dbReference>
<dbReference type="InterPro" id="IPR058240">
    <property type="entry name" value="rSAM_sf"/>
</dbReference>
<evidence type="ECO:0000256" key="1">
    <source>
        <dbReference type="ARBA" id="ARBA00003234"/>
    </source>
</evidence>
<evidence type="ECO:0000256" key="6">
    <source>
        <dbReference type="ARBA" id="ARBA00022694"/>
    </source>
</evidence>
<comment type="catalytic activity">
    <reaction evidence="11">
        <text>N(6)-dimethylallyladenosine(37) in tRNA + (sulfur carrier)-SH + AH2 + S-adenosyl-L-methionine = 2-thio-N(6)-dimethylallyladenosine(37) in tRNA + (sulfur carrier)-H + 5'-deoxyadenosine + L-methionine + A + H(+)</text>
        <dbReference type="Rhea" id="RHEA:36339"/>
        <dbReference type="Rhea" id="RHEA-COMP:10375"/>
        <dbReference type="Rhea" id="RHEA-COMP:10377"/>
        <dbReference type="Rhea" id="RHEA-COMP:14737"/>
        <dbReference type="Rhea" id="RHEA-COMP:14739"/>
        <dbReference type="ChEBI" id="CHEBI:13193"/>
        <dbReference type="ChEBI" id="CHEBI:15378"/>
        <dbReference type="ChEBI" id="CHEBI:17319"/>
        <dbReference type="ChEBI" id="CHEBI:17499"/>
        <dbReference type="ChEBI" id="CHEBI:29917"/>
        <dbReference type="ChEBI" id="CHEBI:57844"/>
        <dbReference type="ChEBI" id="CHEBI:59789"/>
        <dbReference type="ChEBI" id="CHEBI:64428"/>
        <dbReference type="ChEBI" id="CHEBI:74415"/>
        <dbReference type="ChEBI" id="CHEBI:74416"/>
    </reaction>
    <physiologicalReaction direction="left-to-right" evidence="11">
        <dbReference type="Rhea" id="RHEA:36340"/>
    </physiologicalReaction>
</comment>
<evidence type="ECO:0000256" key="8">
    <source>
        <dbReference type="ARBA" id="ARBA00023004"/>
    </source>
</evidence>
<dbReference type="GO" id="GO:0051539">
    <property type="term" value="F:4 iron, 4 sulfur cluster binding"/>
    <property type="evidence" value="ECO:0007669"/>
    <property type="project" value="UniProtKB-UniRule"/>
</dbReference>
<keyword evidence="8 14" id="KW-0408">Iron</keyword>
<dbReference type="SFLD" id="SFLDG01061">
    <property type="entry name" value="methylthiotransferase"/>
    <property type="match status" value="1"/>
</dbReference>
<dbReference type="CDD" id="cd01335">
    <property type="entry name" value="Radical_SAM"/>
    <property type="match status" value="1"/>
</dbReference>
<evidence type="ECO:0000313" key="19">
    <source>
        <dbReference type="EMBL" id="SMR99791.1"/>
    </source>
</evidence>
<dbReference type="PROSITE" id="PS51449">
    <property type="entry name" value="MTTASE_N"/>
    <property type="match status" value="1"/>
</dbReference>
<evidence type="ECO:0000313" key="21">
    <source>
        <dbReference type="Proteomes" id="UP001283366"/>
    </source>
</evidence>
<comment type="catalytic activity">
    <reaction evidence="12">
        <text>2-thio-N(6)-dimethylallyladenosine(37) in tRNA + S-adenosyl-L-methionine = 2-methylsulfanyl-N(6)-dimethylallyladenosine(37) in tRNA + S-adenosyl-L-homocysteine + H(+)</text>
        <dbReference type="Rhea" id="RHEA:37063"/>
        <dbReference type="Rhea" id="RHEA-COMP:10376"/>
        <dbReference type="Rhea" id="RHEA-COMP:10377"/>
        <dbReference type="ChEBI" id="CHEBI:15378"/>
        <dbReference type="ChEBI" id="CHEBI:57856"/>
        <dbReference type="ChEBI" id="CHEBI:59789"/>
        <dbReference type="ChEBI" id="CHEBI:74416"/>
        <dbReference type="ChEBI" id="CHEBI:74417"/>
    </reaction>
    <physiologicalReaction direction="left-to-right" evidence="12">
        <dbReference type="Rhea" id="RHEA:37064"/>
    </physiologicalReaction>
</comment>
<dbReference type="NCBIfam" id="TIGR00089">
    <property type="entry name" value="MiaB/RimO family radical SAM methylthiotransferase"/>
    <property type="match status" value="1"/>
</dbReference>
<feature type="binding site" evidence="14">
    <location>
        <position position="157"/>
    </location>
    <ligand>
        <name>[4Fe-4S] cluster</name>
        <dbReference type="ChEBI" id="CHEBI:49883"/>
        <label>2</label>
        <note>4Fe-4S-S-AdoMet</note>
    </ligand>
</feature>
<evidence type="ECO:0000259" key="16">
    <source>
        <dbReference type="PROSITE" id="PS51449"/>
    </source>
</evidence>
<evidence type="ECO:0000256" key="12">
    <source>
        <dbReference type="ARBA" id="ARBA00052380"/>
    </source>
</evidence>
<evidence type="ECO:0000256" key="9">
    <source>
        <dbReference type="ARBA" id="ARBA00023014"/>
    </source>
</evidence>
<evidence type="ECO:0000256" key="2">
    <source>
        <dbReference type="ARBA" id="ARBA00022485"/>
    </source>
</evidence>
<accession>A0A1Y6IRX9</accession>
<evidence type="ECO:0000313" key="18">
    <source>
        <dbReference type="EMBL" id="MDW6003418.1"/>
    </source>
</evidence>
<keyword evidence="3 14" id="KW-0963">Cytoplasm</keyword>
<dbReference type="GO" id="GO:0035597">
    <property type="term" value="F:tRNA-2-methylthio-N(6)-dimethylallyladenosine(37) synthase activity"/>
    <property type="evidence" value="ECO:0007669"/>
    <property type="project" value="UniProtKB-EC"/>
</dbReference>
<gene>
    <name evidence="14 19" type="primary">miaB</name>
    <name evidence="18" type="ORF">SBX37_11220</name>
    <name evidence="19" type="ORF">VIM7927_01022</name>
</gene>
<evidence type="ECO:0000256" key="3">
    <source>
        <dbReference type="ARBA" id="ARBA00022490"/>
    </source>
</evidence>
<dbReference type="NCBIfam" id="TIGR01574">
    <property type="entry name" value="miaB-methiolase"/>
    <property type="match status" value="1"/>
</dbReference>
<dbReference type="Gene3D" id="3.80.30.20">
    <property type="entry name" value="tm_1862 like domain"/>
    <property type="match status" value="1"/>
</dbReference>
<comment type="similarity">
    <text evidence="14">Belongs to the methylthiotransferase family. MiaB subfamily.</text>
</comment>
<keyword evidence="6 14" id="KW-0819">tRNA processing</keyword>
<dbReference type="InterPro" id="IPR006638">
    <property type="entry name" value="Elp3/MiaA/NifB-like_rSAM"/>
</dbReference>
<comment type="subcellular location">
    <subcellularLocation>
        <location evidence="14">Cytoplasm</location>
    </subcellularLocation>
</comment>
<reference evidence="19 20" key="1">
    <citation type="submission" date="2017-05" db="EMBL/GenBank/DDBJ databases">
        <authorList>
            <person name="Song R."/>
            <person name="Chenine A.L."/>
            <person name="Ruprecht R.M."/>
        </authorList>
    </citation>
    <scope>NUCLEOTIDE SEQUENCE [LARGE SCALE GENOMIC DNA]</scope>
    <source>
        <strain evidence="19 20">CECT 7927</strain>
    </source>
</reference>
<evidence type="ECO:0000256" key="13">
    <source>
        <dbReference type="ARBA" id="ARBA00052587"/>
    </source>
</evidence>
<dbReference type="EMBL" id="FXXI01000001">
    <property type="protein sequence ID" value="SMR99791.1"/>
    <property type="molecule type" value="Genomic_DNA"/>
</dbReference>
<dbReference type="PANTHER" id="PTHR43020">
    <property type="entry name" value="CDK5 REGULATORY SUBUNIT-ASSOCIATED PROTEIN 1"/>
    <property type="match status" value="1"/>
</dbReference>
<keyword evidence="5 14" id="KW-0949">S-adenosyl-L-methionine</keyword>
<dbReference type="InterPro" id="IPR007197">
    <property type="entry name" value="rSAM"/>
</dbReference>
<feature type="binding site" evidence="14">
    <location>
        <position position="164"/>
    </location>
    <ligand>
        <name>[4Fe-4S] cluster</name>
        <dbReference type="ChEBI" id="CHEBI:49883"/>
        <label>2</label>
        <note>4Fe-4S-S-AdoMet</note>
    </ligand>
</feature>
<dbReference type="Gene3D" id="3.40.50.12160">
    <property type="entry name" value="Methylthiotransferase, N-terminal domain"/>
    <property type="match status" value="1"/>
</dbReference>
<dbReference type="RefSeq" id="WP_087479792.1">
    <property type="nucleotide sequence ID" value="NZ_AP024883.1"/>
</dbReference>
<dbReference type="SFLD" id="SFLDF00273">
    <property type="entry name" value="(dimethylallyl)adenosine_tRNA"/>
    <property type="match status" value="1"/>
</dbReference>
<proteinExistence type="inferred from homology"/>
<dbReference type="EC" id="2.8.4.3" evidence="10 14"/>
<dbReference type="PANTHER" id="PTHR43020:SF2">
    <property type="entry name" value="MITOCHONDRIAL TRNA METHYLTHIOTRANSFERASE CDK5RAP1"/>
    <property type="match status" value="1"/>
</dbReference>
<dbReference type="PROSITE" id="PS01278">
    <property type="entry name" value="MTTASE_RADICAL"/>
    <property type="match status" value="1"/>
</dbReference>
<organism evidence="19 20">
    <name type="scientific">Vibrio mangrovi</name>
    <dbReference type="NCBI Taxonomy" id="474394"/>
    <lineage>
        <taxon>Bacteria</taxon>
        <taxon>Pseudomonadati</taxon>
        <taxon>Pseudomonadota</taxon>
        <taxon>Gammaproteobacteria</taxon>
        <taxon>Vibrionales</taxon>
        <taxon>Vibrionaceae</taxon>
        <taxon>Vibrio</taxon>
    </lineage>
</organism>
<feature type="binding site" evidence="14">
    <location>
        <position position="12"/>
    </location>
    <ligand>
        <name>[4Fe-4S] cluster</name>
        <dbReference type="ChEBI" id="CHEBI:49883"/>
        <label>1</label>
    </ligand>
</feature>
<feature type="domain" description="Radical SAM core" evidence="17">
    <location>
        <begin position="143"/>
        <end position="375"/>
    </location>
</feature>
<evidence type="ECO:0000313" key="20">
    <source>
        <dbReference type="Proteomes" id="UP000196125"/>
    </source>
</evidence>
<comment type="subunit">
    <text evidence="14">Monomer.</text>
</comment>
<dbReference type="InterPro" id="IPR005839">
    <property type="entry name" value="Methylthiotransferase"/>
</dbReference>
<dbReference type="FunFam" id="3.40.50.12160:FF:000001">
    <property type="entry name" value="tRNA-2-methylthio-N(6)-dimethylallyladenosine synthase"/>
    <property type="match status" value="1"/>
</dbReference>
<dbReference type="Pfam" id="PF00919">
    <property type="entry name" value="UPF0004"/>
    <property type="match status" value="1"/>
</dbReference>
<feature type="binding site" evidence="14">
    <location>
        <position position="83"/>
    </location>
    <ligand>
        <name>[4Fe-4S] cluster</name>
        <dbReference type="ChEBI" id="CHEBI:49883"/>
        <label>1</label>
    </ligand>
</feature>
<feature type="domain" description="TRAM" evidence="15">
    <location>
        <begin position="378"/>
        <end position="441"/>
    </location>
</feature>
<sequence>MSKKLLIKTWGCQMNEYDSSKMADLLNAASGYELTEEPEEADVLLLNTCSIREKAQEKVFHQLGRWKNLKDQKPDLVIGVGGCVATQEGDHIRERAPFVDVIFGPQTLHRLPEMIKQSQSAEAPVMDISFPEIEKFDRLPEPRADGATAYVSIMEGCSKYCTYCVVPYTRGEEVSRPMDDVLYEIAQLAEQGVREVNLLGQNVNAYRGLTHDGDICSFAELLRLVASIDGIDRIRFTTSHPLEFTDDIIAVYEDTPELVSFLHLPVQSGSDRILTMMKRPHTAIEYKSIIRKLRKARPDIQISSDFIVGFPGESDKDFQDTMKLIRDVDFDMSFSFIFSPRPGTPAADYPCDLSEEVKKERLYELQQTINSQAMRYSRQMLDSEQRILVEGPSKKNLMELRGRTENNRVVNFEGSAELIGQFVDVKIVDVFPNSLRGELIRTEQEMDLRVVTSPMEMIQKTRREDELGVATFTP</sequence>
<dbReference type="InterPro" id="IPR038135">
    <property type="entry name" value="Methylthiotransferase_N_sf"/>
</dbReference>
<evidence type="ECO:0000259" key="15">
    <source>
        <dbReference type="PROSITE" id="PS50926"/>
    </source>
</evidence>
<dbReference type="InterPro" id="IPR006463">
    <property type="entry name" value="MiaB_methiolase"/>
</dbReference>
<dbReference type="SFLD" id="SFLDG01082">
    <property type="entry name" value="B12-binding_domain_containing"/>
    <property type="match status" value="1"/>
</dbReference>
<reference evidence="18 21" key="2">
    <citation type="submission" date="2023-11" db="EMBL/GenBank/DDBJ databases">
        <title>Plant-associative lifestyle of Vibrio porteresiae and its evolutionary dynamics.</title>
        <authorList>
            <person name="Rameshkumar N."/>
            <person name="Kirti K."/>
        </authorList>
    </citation>
    <scope>NUCLEOTIDE SEQUENCE [LARGE SCALE GENOMIC DNA]</scope>
    <source>
        <strain evidence="18 21">MSSRF38</strain>
    </source>
</reference>
<evidence type="ECO:0000256" key="11">
    <source>
        <dbReference type="ARBA" id="ARBA00050926"/>
    </source>
</evidence>
<keyword evidence="4 14" id="KW-0808">Transferase</keyword>
<dbReference type="EMBL" id="JAWRCO010000001">
    <property type="protein sequence ID" value="MDW6003418.1"/>
    <property type="molecule type" value="Genomic_DNA"/>
</dbReference>
<dbReference type="HAMAP" id="MF_01864">
    <property type="entry name" value="tRNA_metthiotr_MiaB"/>
    <property type="match status" value="1"/>
</dbReference>
<dbReference type="InterPro" id="IPR002792">
    <property type="entry name" value="TRAM_dom"/>
</dbReference>
<feature type="binding site" evidence="14">
    <location>
        <position position="49"/>
    </location>
    <ligand>
        <name>[4Fe-4S] cluster</name>
        <dbReference type="ChEBI" id="CHEBI:49883"/>
        <label>1</label>
    </ligand>
</feature>
<comment type="catalytic activity">
    <reaction evidence="13">
        <text>N(6)-dimethylallyladenosine(37) in tRNA + (sulfur carrier)-SH + AH2 + 2 S-adenosyl-L-methionine = 2-methylsulfanyl-N(6)-dimethylallyladenosine(37) in tRNA + (sulfur carrier)-H + 5'-deoxyadenosine + L-methionine + A + S-adenosyl-L-homocysteine + 2 H(+)</text>
        <dbReference type="Rhea" id="RHEA:37067"/>
        <dbReference type="Rhea" id="RHEA-COMP:10375"/>
        <dbReference type="Rhea" id="RHEA-COMP:10376"/>
        <dbReference type="Rhea" id="RHEA-COMP:14737"/>
        <dbReference type="Rhea" id="RHEA-COMP:14739"/>
        <dbReference type="ChEBI" id="CHEBI:13193"/>
        <dbReference type="ChEBI" id="CHEBI:15378"/>
        <dbReference type="ChEBI" id="CHEBI:17319"/>
        <dbReference type="ChEBI" id="CHEBI:17499"/>
        <dbReference type="ChEBI" id="CHEBI:29917"/>
        <dbReference type="ChEBI" id="CHEBI:57844"/>
        <dbReference type="ChEBI" id="CHEBI:57856"/>
        <dbReference type="ChEBI" id="CHEBI:59789"/>
        <dbReference type="ChEBI" id="CHEBI:64428"/>
        <dbReference type="ChEBI" id="CHEBI:74415"/>
        <dbReference type="ChEBI" id="CHEBI:74417"/>
        <dbReference type="EC" id="2.8.4.3"/>
    </reaction>
    <physiologicalReaction direction="left-to-right" evidence="13">
        <dbReference type="Rhea" id="RHEA:37068"/>
    </physiologicalReaction>
</comment>
<dbReference type="GO" id="GO:0005829">
    <property type="term" value="C:cytosol"/>
    <property type="evidence" value="ECO:0007669"/>
    <property type="project" value="TreeGrafter"/>
</dbReference>
<keyword evidence="7 14" id="KW-0479">Metal-binding</keyword>
<comment type="cofactor">
    <cofactor evidence="14">
        <name>[4Fe-4S] cluster</name>
        <dbReference type="ChEBI" id="CHEBI:49883"/>
    </cofactor>
    <text evidence="14">Binds 2 [4Fe-4S] clusters. One cluster is coordinated with 3 cysteines and an exchangeable S-adenosyl-L-methionine.</text>
</comment>
<dbReference type="Pfam" id="PF04055">
    <property type="entry name" value="Radical_SAM"/>
    <property type="match status" value="1"/>
</dbReference>
<dbReference type="SMART" id="SM00729">
    <property type="entry name" value="Elp3"/>
    <property type="match status" value="1"/>
</dbReference>
<feature type="binding site" evidence="14">
    <location>
        <position position="161"/>
    </location>
    <ligand>
        <name>[4Fe-4S] cluster</name>
        <dbReference type="ChEBI" id="CHEBI:49883"/>
        <label>2</label>
        <note>4Fe-4S-S-AdoMet</note>
    </ligand>
</feature>